<dbReference type="Pfam" id="PF03401">
    <property type="entry name" value="TctC"/>
    <property type="match status" value="1"/>
</dbReference>
<dbReference type="EMBL" id="FKBS01000017">
    <property type="protein sequence ID" value="SAI39900.1"/>
    <property type="molecule type" value="Genomic_DNA"/>
</dbReference>
<dbReference type="InterPro" id="IPR042100">
    <property type="entry name" value="Bug_dom1"/>
</dbReference>
<dbReference type="PANTHER" id="PTHR42928">
    <property type="entry name" value="TRICARBOXYLATE-BINDING PROTEIN"/>
    <property type="match status" value="1"/>
</dbReference>
<keyword evidence="2" id="KW-0732">Signal</keyword>
<dbReference type="SUPFAM" id="SSF53850">
    <property type="entry name" value="Periplasmic binding protein-like II"/>
    <property type="match status" value="1"/>
</dbReference>
<evidence type="ECO:0000313" key="3">
    <source>
        <dbReference type="EMBL" id="SAI39900.1"/>
    </source>
</evidence>
<reference evidence="3 4" key="1">
    <citation type="submission" date="2016-03" db="EMBL/GenBank/DDBJ databases">
        <authorList>
            <consortium name="Pathogen Informatics"/>
        </authorList>
    </citation>
    <scope>NUCLEOTIDE SEQUENCE [LARGE SCALE GENOMIC DNA]</scope>
    <source>
        <strain evidence="3 4">NCTC13364</strain>
    </source>
</reference>
<dbReference type="RefSeq" id="WP_066414806.1">
    <property type="nucleotide sequence ID" value="NZ_FKBS01000017.1"/>
</dbReference>
<dbReference type="AlphaFoldDB" id="A0A157Q2V2"/>
<name>A0A157Q2V2_9BORD</name>
<sequence length="329" mass="34537">MTHKHAVLALALALAGLAAGALPARAADTYPSKPITLIIGFAPGGPTDAIGRVLFKRVSEELKTPIVIENRPGAGGNIGTQDLVRAKPDGYTLLYGTSSLTTAPALFNRVDLDPTKAFDVASCSVAVPMILLVSKKNTADSPQALYQAMKADPTRFFLGSSGNGSVDHLVAMDVAARLGLTFQHVPYKGNGPALTDLAAGNVNFMYSGSFNSAMPFIQNGQVRALAVTSDHRSSALPKVPSLSESVPELKGFDAATAQVLAAPKGTPPAILARLDQAIQIAIKDPKVKESLDFQGAEPMNLSPAQCKAHIADEFKRWTGTIERLGLKAQ</sequence>
<evidence type="ECO:0000256" key="1">
    <source>
        <dbReference type="ARBA" id="ARBA00006987"/>
    </source>
</evidence>
<comment type="similarity">
    <text evidence="1">Belongs to the UPF0065 (bug) family.</text>
</comment>
<dbReference type="PANTHER" id="PTHR42928:SF5">
    <property type="entry name" value="BLR1237 PROTEIN"/>
    <property type="match status" value="1"/>
</dbReference>
<dbReference type="Proteomes" id="UP000077037">
    <property type="component" value="Unassembled WGS sequence"/>
</dbReference>
<dbReference type="CDD" id="cd07012">
    <property type="entry name" value="PBP2_Bug_TTT"/>
    <property type="match status" value="1"/>
</dbReference>
<dbReference type="Gene3D" id="3.40.190.150">
    <property type="entry name" value="Bordetella uptake gene, domain 1"/>
    <property type="match status" value="1"/>
</dbReference>
<dbReference type="InterPro" id="IPR005064">
    <property type="entry name" value="BUG"/>
</dbReference>
<accession>A0A157Q2V2</accession>
<feature type="chain" id="PRO_5007615071" evidence="2">
    <location>
        <begin position="27"/>
        <end position="329"/>
    </location>
</feature>
<organism evidence="3 4">
    <name type="scientific">Bordetella ansorpii</name>
    <dbReference type="NCBI Taxonomy" id="288768"/>
    <lineage>
        <taxon>Bacteria</taxon>
        <taxon>Pseudomonadati</taxon>
        <taxon>Pseudomonadota</taxon>
        <taxon>Betaproteobacteria</taxon>
        <taxon>Burkholderiales</taxon>
        <taxon>Alcaligenaceae</taxon>
        <taxon>Bordetella</taxon>
    </lineage>
</organism>
<dbReference type="PIRSF" id="PIRSF017082">
    <property type="entry name" value="YflP"/>
    <property type="match status" value="1"/>
</dbReference>
<evidence type="ECO:0000256" key="2">
    <source>
        <dbReference type="SAM" id="SignalP"/>
    </source>
</evidence>
<feature type="signal peptide" evidence="2">
    <location>
        <begin position="1"/>
        <end position="26"/>
    </location>
</feature>
<dbReference type="Gene3D" id="3.40.190.10">
    <property type="entry name" value="Periplasmic binding protein-like II"/>
    <property type="match status" value="1"/>
</dbReference>
<gene>
    <name evidence="3" type="ORF">SAMEA1982600_03133</name>
</gene>
<protein>
    <submittedName>
        <fullName evidence="3">Putattive exported protein</fullName>
    </submittedName>
</protein>
<proteinExistence type="inferred from homology"/>
<evidence type="ECO:0000313" key="4">
    <source>
        <dbReference type="Proteomes" id="UP000077037"/>
    </source>
</evidence>
<dbReference type="OrthoDB" id="8678477at2"/>